<organism evidence="7 8">
    <name type="scientific">Ahrensia kielensis</name>
    <dbReference type="NCBI Taxonomy" id="76980"/>
    <lineage>
        <taxon>Bacteria</taxon>
        <taxon>Pseudomonadati</taxon>
        <taxon>Pseudomonadota</taxon>
        <taxon>Alphaproteobacteria</taxon>
        <taxon>Hyphomicrobiales</taxon>
        <taxon>Ahrensiaceae</taxon>
        <taxon>Ahrensia</taxon>
    </lineage>
</organism>
<evidence type="ECO:0000256" key="1">
    <source>
        <dbReference type="ARBA" id="ARBA00010641"/>
    </source>
</evidence>
<comment type="similarity">
    <text evidence="1">Belongs to the sigma-70 factor family. ECF subfamily.</text>
</comment>
<comment type="caution">
    <text evidence="7">The sequence shown here is derived from an EMBL/GenBank/DDBJ whole genome shotgun (WGS) entry which is preliminary data.</text>
</comment>
<dbReference type="NCBIfam" id="TIGR02937">
    <property type="entry name" value="sigma70-ECF"/>
    <property type="match status" value="1"/>
</dbReference>
<accession>A0ABU9T5U5</accession>
<dbReference type="Pfam" id="PF04542">
    <property type="entry name" value="Sigma70_r2"/>
    <property type="match status" value="1"/>
</dbReference>
<dbReference type="InterPro" id="IPR007627">
    <property type="entry name" value="RNA_pol_sigma70_r2"/>
</dbReference>
<evidence type="ECO:0000313" key="7">
    <source>
        <dbReference type="EMBL" id="MEM5501506.1"/>
    </source>
</evidence>
<dbReference type="Gene3D" id="1.10.10.10">
    <property type="entry name" value="Winged helix-like DNA-binding domain superfamily/Winged helix DNA-binding domain"/>
    <property type="match status" value="1"/>
</dbReference>
<evidence type="ECO:0000256" key="2">
    <source>
        <dbReference type="ARBA" id="ARBA00023015"/>
    </source>
</evidence>
<name>A0ABU9T5U5_9HYPH</name>
<evidence type="ECO:0000256" key="3">
    <source>
        <dbReference type="ARBA" id="ARBA00023082"/>
    </source>
</evidence>
<keyword evidence="3" id="KW-0731">Sigma factor</keyword>
<proteinExistence type="inferred from homology"/>
<dbReference type="InterPro" id="IPR013324">
    <property type="entry name" value="RNA_pol_sigma_r3/r4-like"/>
</dbReference>
<evidence type="ECO:0000256" key="4">
    <source>
        <dbReference type="ARBA" id="ARBA00023163"/>
    </source>
</evidence>
<dbReference type="InterPro" id="IPR013325">
    <property type="entry name" value="RNA_pol_sigma_r2"/>
</dbReference>
<dbReference type="RefSeq" id="WP_018690035.1">
    <property type="nucleotide sequence ID" value="NZ_JBBMQO010000004.1"/>
</dbReference>
<feature type="domain" description="RNA polymerase sigma factor 70 region 4 type 2" evidence="6">
    <location>
        <begin position="121"/>
        <end position="169"/>
    </location>
</feature>
<dbReference type="Pfam" id="PF08281">
    <property type="entry name" value="Sigma70_r4_2"/>
    <property type="match status" value="1"/>
</dbReference>
<dbReference type="Proteomes" id="UP001477870">
    <property type="component" value="Unassembled WGS sequence"/>
</dbReference>
<dbReference type="NCBIfam" id="NF009167">
    <property type="entry name" value="PRK12514.1"/>
    <property type="match status" value="1"/>
</dbReference>
<dbReference type="SUPFAM" id="SSF88659">
    <property type="entry name" value="Sigma3 and sigma4 domains of RNA polymerase sigma factors"/>
    <property type="match status" value="1"/>
</dbReference>
<keyword evidence="4" id="KW-0804">Transcription</keyword>
<dbReference type="InterPro" id="IPR039425">
    <property type="entry name" value="RNA_pol_sigma-70-like"/>
</dbReference>
<feature type="domain" description="RNA polymerase sigma-70 region 2" evidence="5">
    <location>
        <begin position="27"/>
        <end position="90"/>
    </location>
</feature>
<dbReference type="InterPro" id="IPR036388">
    <property type="entry name" value="WH-like_DNA-bd_sf"/>
</dbReference>
<dbReference type="Gene3D" id="1.10.1740.10">
    <property type="match status" value="1"/>
</dbReference>
<evidence type="ECO:0000259" key="5">
    <source>
        <dbReference type="Pfam" id="PF04542"/>
    </source>
</evidence>
<dbReference type="InterPro" id="IPR014284">
    <property type="entry name" value="RNA_pol_sigma-70_dom"/>
</dbReference>
<keyword evidence="2" id="KW-0805">Transcription regulation</keyword>
<dbReference type="PANTHER" id="PTHR43133">
    <property type="entry name" value="RNA POLYMERASE ECF-TYPE SIGMA FACTO"/>
    <property type="match status" value="1"/>
</dbReference>
<dbReference type="PANTHER" id="PTHR43133:SF62">
    <property type="entry name" value="RNA POLYMERASE SIGMA FACTOR SIGZ"/>
    <property type="match status" value="1"/>
</dbReference>
<sequence length="178" mass="20246">MSDDIGNLISQCALKNRAAFTQLYSLTSAKLFGVVLRILNNRAEAEDALQEIYVKIWNNADKFAVNQYSPMSWLVVVARNHAIDVIRARKPIAVDIDDAFDVSDDSKTPEQEAINTSEGKRIDRCLQELDEQKALAVRGAYVEGYSYDELAERFSVPINTMRTWLRRSLISLRECLEQ</sequence>
<gene>
    <name evidence="7" type="ORF">WNY59_07890</name>
</gene>
<evidence type="ECO:0000259" key="6">
    <source>
        <dbReference type="Pfam" id="PF08281"/>
    </source>
</evidence>
<dbReference type="SUPFAM" id="SSF88946">
    <property type="entry name" value="Sigma2 domain of RNA polymerase sigma factors"/>
    <property type="match status" value="1"/>
</dbReference>
<reference evidence="7 8" key="1">
    <citation type="submission" date="2024-03" db="EMBL/GenBank/DDBJ databases">
        <title>Community enrichment and isolation of bacterial strains for fucoidan degradation.</title>
        <authorList>
            <person name="Sichert A."/>
        </authorList>
    </citation>
    <scope>NUCLEOTIDE SEQUENCE [LARGE SCALE GENOMIC DNA]</scope>
    <source>
        <strain evidence="7 8">AS62</strain>
    </source>
</reference>
<dbReference type="InterPro" id="IPR013249">
    <property type="entry name" value="RNA_pol_sigma70_r4_t2"/>
</dbReference>
<evidence type="ECO:0000313" key="8">
    <source>
        <dbReference type="Proteomes" id="UP001477870"/>
    </source>
</evidence>
<dbReference type="EMBL" id="JBBMQO010000004">
    <property type="protein sequence ID" value="MEM5501506.1"/>
    <property type="molecule type" value="Genomic_DNA"/>
</dbReference>
<protein>
    <submittedName>
        <fullName evidence="7">Sigma-70 family RNA polymerase sigma factor</fullName>
    </submittedName>
</protein>
<keyword evidence="8" id="KW-1185">Reference proteome</keyword>